<dbReference type="InterPro" id="IPR044880">
    <property type="entry name" value="NCX_ion-bd_dom_sf"/>
</dbReference>
<protein>
    <submittedName>
        <fullName evidence="7">Sodium:calcium antiporter</fullName>
    </submittedName>
</protein>
<proteinExistence type="predicted"/>
<dbReference type="RefSeq" id="WP_188450803.1">
    <property type="nucleotide sequence ID" value="NZ_BMFS01000001.1"/>
</dbReference>
<feature type="domain" description="Sodium/calcium exchanger membrane region" evidence="6">
    <location>
        <begin position="174"/>
        <end position="310"/>
    </location>
</feature>
<keyword evidence="2 5" id="KW-0812">Transmembrane</keyword>
<keyword evidence="3 5" id="KW-1133">Transmembrane helix</keyword>
<dbReference type="InterPro" id="IPR004481">
    <property type="entry name" value="K/Na/Ca-exchanger"/>
</dbReference>
<feature type="transmembrane region" description="Helical" evidence="5">
    <location>
        <begin position="268"/>
        <end position="288"/>
    </location>
</feature>
<feature type="transmembrane region" description="Helical" evidence="5">
    <location>
        <begin position="295"/>
        <end position="313"/>
    </location>
</feature>
<feature type="transmembrane region" description="Helical" evidence="5">
    <location>
        <begin position="169"/>
        <end position="190"/>
    </location>
</feature>
<evidence type="ECO:0000313" key="8">
    <source>
        <dbReference type="Proteomes" id="UP000648722"/>
    </source>
</evidence>
<evidence type="ECO:0000256" key="2">
    <source>
        <dbReference type="ARBA" id="ARBA00022692"/>
    </source>
</evidence>
<evidence type="ECO:0000256" key="4">
    <source>
        <dbReference type="ARBA" id="ARBA00023136"/>
    </source>
</evidence>
<dbReference type="Gene3D" id="1.20.1420.30">
    <property type="entry name" value="NCX, central ion-binding region"/>
    <property type="match status" value="1"/>
</dbReference>
<name>A0ABQ1XEM8_9PROT</name>
<organism evidence="7 8">
    <name type="scientific">Glycocaulis albus</name>
    <dbReference type="NCBI Taxonomy" id="1382801"/>
    <lineage>
        <taxon>Bacteria</taxon>
        <taxon>Pseudomonadati</taxon>
        <taxon>Pseudomonadota</taxon>
        <taxon>Alphaproteobacteria</taxon>
        <taxon>Maricaulales</taxon>
        <taxon>Maricaulaceae</taxon>
        <taxon>Glycocaulis</taxon>
    </lineage>
</organism>
<dbReference type="EMBL" id="BMFS01000001">
    <property type="protein sequence ID" value="GGG91352.1"/>
    <property type="molecule type" value="Genomic_DNA"/>
</dbReference>
<keyword evidence="8" id="KW-1185">Reference proteome</keyword>
<dbReference type="InterPro" id="IPR004837">
    <property type="entry name" value="NaCa_Exmemb"/>
</dbReference>
<evidence type="ECO:0000313" key="7">
    <source>
        <dbReference type="EMBL" id="GGG91352.1"/>
    </source>
</evidence>
<dbReference type="PANTHER" id="PTHR10846:SF8">
    <property type="entry name" value="INNER MEMBRANE PROTEIN YRBG"/>
    <property type="match status" value="1"/>
</dbReference>
<feature type="transmembrane region" description="Helical" evidence="5">
    <location>
        <begin position="237"/>
        <end position="262"/>
    </location>
</feature>
<comment type="caution">
    <text evidence="7">The sequence shown here is derived from an EMBL/GenBank/DDBJ whole genome shotgun (WGS) entry which is preliminary data.</text>
</comment>
<dbReference type="NCBIfam" id="TIGR00367">
    <property type="entry name" value="calcium/sodium antiporter"/>
    <property type="match status" value="1"/>
</dbReference>
<comment type="subcellular location">
    <subcellularLocation>
        <location evidence="1">Membrane</location>
        <topology evidence="1">Multi-pass membrane protein</topology>
    </subcellularLocation>
</comment>
<feature type="domain" description="Sodium/calcium exchanger membrane region" evidence="6">
    <location>
        <begin position="9"/>
        <end position="146"/>
    </location>
</feature>
<keyword evidence="4 5" id="KW-0472">Membrane</keyword>
<evidence type="ECO:0000259" key="6">
    <source>
        <dbReference type="Pfam" id="PF01699"/>
    </source>
</evidence>
<evidence type="ECO:0000256" key="5">
    <source>
        <dbReference type="SAM" id="Phobius"/>
    </source>
</evidence>
<gene>
    <name evidence="7" type="primary">yrbG</name>
    <name evidence="7" type="ORF">GCM10007420_03290</name>
</gene>
<feature type="transmembrane region" description="Helical" evidence="5">
    <location>
        <begin position="109"/>
        <end position="126"/>
    </location>
</feature>
<evidence type="ECO:0000256" key="1">
    <source>
        <dbReference type="ARBA" id="ARBA00004141"/>
    </source>
</evidence>
<evidence type="ECO:0000256" key="3">
    <source>
        <dbReference type="ARBA" id="ARBA00022989"/>
    </source>
</evidence>
<dbReference type="Pfam" id="PF01699">
    <property type="entry name" value="Na_Ca_ex"/>
    <property type="match status" value="2"/>
</dbReference>
<dbReference type="Proteomes" id="UP000648722">
    <property type="component" value="Unassembled WGS sequence"/>
</dbReference>
<sequence>MSLLAMSAFIAGGLVLLVAGGESLVRGASGLAARLGLPSLLIGLVVVGFGTSMPELTTSITAALENAPDIAVGNVIGSNIANILLILGLAALVRPLAVDPGPFRRDGTALALSALLGAGLIAFFGLERWGGAILLAGLVTYLAISWHTGRQDAAAATDIGPAAVPAGRLGIDLTFLAAGFAGVIGGAWLLVEGAVAAASALGVSQAVIGLTIVAVGTSLPELATSLSAARRGEGEIAFGNIVGSNIFNILGILGITALISPIQVTGSLAGFDLVVMLAVTLLMLAIVIRQRRIGRLAGLVFLLLYAAYIASMAV</sequence>
<accession>A0ABQ1XEM8</accession>
<dbReference type="PANTHER" id="PTHR10846">
    <property type="entry name" value="SODIUM/POTASSIUM/CALCIUM EXCHANGER"/>
    <property type="match status" value="1"/>
</dbReference>
<reference evidence="8" key="1">
    <citation type="journal article" date="2019" name="Int. J. Syst. Evol. Microbiol.">
        <title>The Global Catalogue of Microorganisms (GCM) 10K type strain sequencing project: providing services to taxonomists for standard genome sequencing and annotation.</title>
        <authorList>
            <consortium name="The Broad Institute Genomics Platform"/>
            <consortium name="The Broad Institute Genome Sequencing Center for Infectious Disease"/>
            <person name="Wu L."/>
            <person name="Ma J."/>
        </authorList>
    </citation>
    <scope>NUCLEOTIDE SEQUENCE [LARGE SCALE GENOMIC DNA]</scope>
    <source>
        <strain evidence="8">CGMCC 1.12766</strain>
    </source>
</reference>
<feature type="transmembrane region" description="Helical" evidence="5">
    <location>
        <begin position="76"/>
        <end position="97"/>
    </location>
</feature>
<feature type="transmembrane region" description="Helical" evidence="5">
    <location>
        <begin position="132"/>
        <end position="149"/>
    </location>
</feature>